<feature type="compositionally biased region" description="Basic and acidic residues" evidence="1">
    <location>
        <begin position="1"/>
        <end position="15"/>
    </location>
</feature>
<evidence type="ECO:0000313" key="3">
    <source>
        <dbReference type="Proteomes" id="UP000314294"/>
    </source>
</evidence>
<protein>
    <submittedName>
        <fullName evidence="2">Uncharacterized protein</fullName>
    </submittedName>
</protein>
<accession>A0A4Z2I6X3</accession>
<keyword evidence="3" id="KW-1185">Reference proteome</keyword>
<dbReference type="Proteomes" id="UP000314294">
    <property type="component" value="Unassembled WGS sequence"/>
</dbReference>
<dbReference type="EMBL" id="SRLO01000127">
    <property type="protein sequence ID" value="TNN73205.1"/>
    <property type="molecule type" value="Genomic_DNA"/>
</dbReference>
<feature type="compositionally biased region" description="Basic and acidic residues" evidence="1">
    <location>
        <begin position="116"/>
        <end position="128"/>
    </location>
</feature>
<evidence type="ECO:0000256" key="1">
    <source>
        <dbReference type="SAM" id="MobiDB-lite"/>
    </source>
</evidence>
<name>A0A4Z2I6X3_9TELE</name>
<feature type="region of interest" description="Disordered" evidence="1">
    <location>
        <begin position="1"/>
        <end position="128"/>
    </location>
</feature>
<comment type="caution">
    <text evidence="2">The sequence shown here is derived from an EMBL/GenBank/DDBJ whole genome shotgun (WGS) entry which is preliminary data.</text>
</comment>
<feature type="compositionally biased region" description="Basic residues" evidence="1">
    <location>
        <begin position="86"/>
        <end position="103"/>
    </location>
</feature>
<organism evidence="2 3">
    <name type="scientific">Liparis tanakae</name>
    <name type="common">Tanaka's snailfish</name>
    <dbReference type="NCBI Taxonomy" id="230148"/>
    <lineage>
        <taxon>Eukaryota</taxon>
        <taxon>Metazoa</taxon>
        <taxon>Chordata</taxon>
        <taxon>Craniata</taxon>
        <taxon>Vertebrata</taxon>
        <taxon>Euteleostomi</taxon>
        <taxon>Actinopterygii</taxon>
        <taxon>Neopterygii</taxon>
        <taxon>Teleostei</taxon>
        <taxon>Neoteleostei</taxon>
        <taxon>Acanthomorphata</taxon>
        <taxon>Eupercaria</taxon>
        <taxon>Perciformes</taxon>
        <taxon>Cottioidei</taxon>
        <taxon>Cottales</taxon>
        <taxon>Liparidae</taxon>
        <taxon>Liparis</taxon>
    </lineage>
</organism>
<proteinExistence type="predicted"/>
<sequence length="289" mass="33303">MEDGGWRKTERREDFGSEEVTQLPDHVIAERRGQNAAEEEKSMHIGQRRGDEDEAEGQQKDKRRRGDKRGQFRSQRKLLEQTSTRTFKREHRRRRRRKKRRPSVSRGSQKQTEALLQKEETLEECDTRKKDGGTASVYVKTHDSHSTVKILKRLYLLLENEYSYDCSKGDEVHRHPHQAGVVVHQERHSIHTGGERGKRTCFLCSGDLSSHDPGQSCDRSESPDVQEGTCGLDRGVRQRVERMRRKKEEDTTPCVATLSVQCSDFSLISDVKLSNVASGLHYFQSADLQ</sequence>
<evidence type="ECO:0000313" key="2">
    <source>
        <dbReference type="EMBL" id="TNN73205.1"/>
    </source>
</evidence>
<reference evidence="2 3" key="1">
    <citation type="submission" date="2019-03" db="EMBL/GenBank/DDBJ databases">
        <title>First draft genome of Liparis tanakae, snailfish: a comprehensive survey of snailfish specific genes.</title>
        <authorList>
            <person name="Kim W."/>
            <person name="Song I."/>
            <person name="Jeong J.-H."/>
            <person name="Kim D."/>
            <person name="Kim S."/>
            <person name="Ryu S."/>
            <person name="Song J.Y."/>
            <person name="Lee S.K."/>
        </authorList>
    </citation>
    <scope>NUCLEOTIDE SEQUENCE [LARGE SCALE GENOMIC DNA]</scope>
    <source>
        <tissue evidence="2">Muscle</tissue>
    </source>
</reference>
<feature type="compositionally biased region" description="Polar residues" evidence="1">
    <location>
        <begin position="105"/>
        <end position="114"/>
    </location>
</feature>
<gene>
    <name evidence="2" type="ORF">EYF80_016536</name>
</gene>
<dbReference type="AlphaFoldDB" id="A0A4Z2I6X3"/>
<feature type="compositionally biased region" description="Basic and acidic residues" evidence="1">
    <location>
        <begin position="27"/>
        <end position="51"/>
    </location>
</feature>